<reference evidence="5 6" key="1">
    <citation type="submission" date="2020-08" db="EMBL/GenBank/DDBJ databases">
        <title>Genomic Encyclopedia of Type Strains, Phase IV (KMG-IV): sequencing the most valuable type-strain genomes for metagenomic binning, comparative biology and taxonomic classification.</title>
        <authorList>
            <person name="Goeker M."/>
        </authorList>
    </citation>
    <scope>NUCLEOTIDE SEQUENCE [LARGE SCALE GENOMIC DNA]</scope>
    <source>
        <strain evidence="5 6">DSM 103336</strain>
    </source>
</reference>
<dbReference type="Gene3D" id="3.30.1150.10">
    <property type="match status" value="1"/>
</dbReference>
<dbReference type="InterPro" id="IPR006260">
    <property type="entry name" value="TonB/TolA_C"/>
</dbReference>
<proteinExistence type="predicted"/>
<dbReference type="RefSeq" id="WP_157175405.1">
    <property type="nucleotide sequence ID" value="NZ_BMJP01000001.1"/>
</dbReference>
<evidence type="ECO:0000313" key="6">
    <source>
        <dbReference type="Proteomes" id="UP000546701"/>
    </source>
</evidence>
<dbReference type="NCBIfam" id="TIGR01352">
    <property type="entry name" value="tonB_Cterm"/>
    <property type="match status" value="1"/>
</dbReference>
<organism evidence="5 6">
    <name type="scientific">Sphingomonas prati</name>
    <dbReference type="NCBI Taxonomy" id="1843237"/>
    <lineage>
        <taxon>Bacteria</taxon>
        <taxon>Pseudomonadati</taxon>
        <taxon>Pseudomonadota</taxon>
        <taxon>Alphaproteobacteria</taxon>
        <taxon>Sphingomonadales</taxon>
        <taxon>Sphingomonadaceae</taxon>
        <taxon>Sphingomonas</taxon>
    </lineage>
</organism>
<comment type="caution">
    <text evidence="5">The sequence shown here is derived from an EMBL/GenBank/DDBJ whole genome shotgun (WGS) entry which is preliminary data.</text>
</comment>
<protein>
    <submittedName>
        <fullName evidence="5">TonB family protein</fullName>
    </submittedName>
</protein>
<evidence type="ECO:0000256" key="1">
    <source>
        <dbReference type="ARBA" id="ARBA00004167"/>
    </source>
</evidence>
<sequence length="152" mass="15736">MFNFDRSDAQRIAVSAAGAILFSGLCISGAIAPAQASAAPATTLAAWQADAAQRLDAAMVKVPDNARRFARNDAVVSATVGPDGTLSDTHIVQSSGSRTADVALLSRAAQLRLAPMPADAATRTVVLKVALIDGDAPRPLRQPRATVRYAAR</sequence>
<dbReference type="Proteomes" id="UP000546701">
    <property type="component" value="Unassembled WGS sequence"/>
</dbReference>
<dbReference type="SUPFAM" id="SSF74653">
    <property type="entry name" value="TolA/TonB C-terminal domain"/>
    <property type="match status" value="1"/>
</dbReference>
<evidence type="ECO:0000313" key="5">
    <source>
        <dbReference type="EMBL" id="MBB5727554.1"/>
    </source>
</evidence>
<evidence type="ECO:0000256" key="2">
    <source>
        <dbReference type="ARBA" id="ARBA00022692"/>
    </source>
</evidence>
<dbReference type="AlphaFoldDB" id="A0A7W9BPF7"/>
<gene>
    <name evidence="5" type="ORF">FHS99_000010</name>
</gene>
<dbReference type="EMBL" id="JACIJR010000001">
    <property type="protein sequence ID" value="MBB5727554.1"/>
    <property type="molecule type" value="Genomic_DNA"/>
</dbReference>
<keyword evidence="4" id="KW-0472">Membrane</keyword>
<evidence type="ECO:0000256" key="3">
    <source>
        <dbReference type="ARBA" id="ARBA00022989"/>
    </source>
</evidence>
<keyword evidence="6" id="KW-1185">Reference proteome</keyword>
<evidence type="ECO:0000256" key="4">
    <source>
        <dbReference type="ARBA" id="ARBA00023136"/>
    </source>
</evidence>
<comment type="subcellular location">
    <subcellularLocation>
        <location evidence="1">Membrane</location>
        <topology evidence="1">Single-pass membrane protein</topology>
    </subcellularLocation>
</comment>
<name>A0A7W9BPF7_9SPHN</name>
<dbReference type="GO" id="GO:0016020">
    <property type="term" value="C:membrane"/>
    <property type="evidence" value="ECO:0007669"/>
    <property type="project" value="UniProtKB-SubCell"/>
</dbReference>
<keyword evidence="2" id="KW-0812">Transmembrane</keyword>
<accession>A0A7W9BPF7</accession>
<dbReference type="OrthoDB" id="7583666at2"/>
<keyword evidence="3" id="KW-1133">Transmembrane helix</keyword>